<dbReference type="AlphaFoldDB" id="A0A378UGM6"/>
<organism evidence="3 4">
    <name type="scientific">Bergeriella denitrificans</name>
    <name type="common">Neisseria denitrificans</name>
    <dbReference type="NCBI Taxonomy" id="494"/>
    <lineage>
        <taxon>Bacteria</taxon>
        <taxon>Pseudomonadati</taxon>
        <taxon>Pseudomonadota</taxon>
        <taxon>Betaproteobacteria</taxon>
        <taxon>Neisseriales</taxon>
        <taxon>Neisseriaceae</taxon>
        <taxon>Bergeriella</taxon>
    </lineage>
</organism>
<gene>
    <name evidence="3" type="ORF">NCTC10295_01248</name>
</gene>
<sequence>METKRMFLAALAAAFALTACSSTGQPGDTGRKASTSGQESRADSGACRLLADHEGRGKNMVYRCNINAVMKTADARAALDANIPVSFGGNGKYRTNATARSLGKDEAASCERAVVNAVNNLQNRVKKDGGKRLTNVVSYAAQNNGRFDAKRFLPAGQADCIVATFQSRVVLRGSVN</sequence>
<reference evidence="3 4" key="1">
    <citation type="submission" date="2018-06" db="EMBL/GenBank/DDBJ databases">
        <authorList>
            <consortium name="Pathogen Informatics"/>
            <person name="Doyle S."/>
        </authorList>
    </citation>
    <scope>NUCLEOTIDE SEQUENCE [LARGE SCALE GENOMIC DNA]</scope>
    <source>
        <strain evidence="3 4">NCTC10295</strain>
    </source>
</reference>
<keyword evidence="2" id="KW-0732">Signal</keyword>
<keyword evidence="4" id="KW-1185">Reference proteome</keyword>
<dbReference type="EMBL" id="UGQS01000002">
    <property type="protein sequence ID" value="STZ76476.1"/>
    <property type="molecule type" value="Genomic_DNA"/>
</dbReference>
<evidence type="ECO:0000256" key="2">
    <source>
        <dbReference type="SAM" id="SignalP"/>
    </source>
</evidence>
<protein>
    <recommendedName>
        <fullName evidence="5">Lipoprotein</fullName>
    </recommendedName>
</protein>
<dbReference type="PROSITE" id="PS51257">
    <property type="entry name" value="PROKAR_LIPOPROTEIN"/>
    <property type="match status" value="1"/>
</dbReference>
<evidence type="ECO:0000313" key="3">
    <source>
        <dbReference type="EMBL" id="STZ76476.1"/>
    </source>
</evidence>
<dbReference type="RefSeq" id="WP_147283886.1">
    <property type="nucleotide sequence ID" value="NZ_CP181246.1"/>
</dbReference>
<accession>A0A378UGM6</accession>
<dbReference type="Proteomes" id="UP000254651">
    <property type="component" value="Unassembled WGS sequence"/>
</dbReference>
<evidence type="ECO:0000313" key="4">
    <source>
        <dbReference type="Proteomes" id="UP000254651"/>
    </source>
</evidence>
<feature type="region of interest" description="Disordered" evidence="1">
    <location>
        <begin position="23"/>
        <end position="45"/>
    </location>
</feature>
<evidence type="ECO:0008006" key="5">
    <source>
        <dbReference type="Google" id="ProtNLM"/>
    </source>
</evidence>
<feature type="compositionally biased region" description="Polar residues" evidence="1">
    <location>
        <begin position="23"/>
        <end position="39"/>
    </location>
</feature>
<evidence type="ECO:0000256" key="1">
    <source>
        <dbReference type="SAM" id="MobiDB-lite"/>
    </source>
</evidence>
<name>A0A378UGM6_BERDE</name>
<proteinExistence type="predicted"/>
<feature type="signal peptide" evidence="2">
    <location>
        <begin position="1"/>
        <end position="24"/>
    </location>
</feature>
<feature type="chain" id="PRO_5016606297" description="Lipoprotein" evidence="2">
    <location>
        <begin position="25"/>
        <end position="176"/>
    </location>
</feature>